<evidence type="ECO:0000256" key="2">
    <source>
        <dbReference type="ARBA" id="ARBA00022448"/>
    </source>
</evidence>
<dbReference type="Gene3D" id="1.20.1080.10">
    <property type="entry name" value="Glycerol uptake facilitator protein"/>
    <property type="match status" value="1"/>
</dbReference>
<dbReference type="Proteomes" id="UP000743370">
    <property type="component" value="Unassembled WGS sequence"/>
</dbReference>
<evidence type="ECO:0000256" key="1">
    <source>
        <dbReference type="ARBA" id="ARBA00004141"/>
    </source>
</evidence>
<dbReference type="PANTHER" id="PTHR45687">
    <property type="entry name" value="AQUAPORIN OR AQUAGLYCEROPORIN RELATED"/>
    <property type="match status" value="1"/>
</dbReference>
<feature type="transmembrane region" description="Helical" evidence="8">
    <location>
        <begin position="69"/>
        <end position="92"/>
    </location>
</feature>
<evidence type="ECO:0000313" key="10">
    <source>
        <dbReference type="Proteomes" id="UP000743370"/>
    </source>
</evidence>
<evidence type="ECO:0000256" key="7">
    <source>
        <dbReference type="SAM" id="MobiDB-lite"/>
    </source>
</evidence>
<feature type="transmembrane region" description="Helical" evidence="8">
    <location>
        <begin position="34"/>
        <end position="57"/>
    </location>
</feature>
<keyword evidence="4 8" id="KW-1133">Transmembrane helix</keyword>
<evidence type="ECO:0000256" key="5">
    <source>
        <dbReference type="ARBA" id="ARBA00023136"/>
    </source>
</evidence>
<feature type="region of interest" description="Disordered" evidence="7">
    <location>
        <begin position="220"/>
        <end position="249"/>
    </location>
</feature>
<dbReference type="SUPFAM" id="SSF81338">
    <property type="entry name" value="Aquaporin-like"/>
    <property type="match status" value="1"/>
</dbReference>
<dbReference type="EMBL" id="JABFOF010000004">
    <property type="protein sequence ID" value="KAG2400910.1"/>
    <property type="molecule type" value="Genomic_DNA"/>
</dbReference>
<comment type="caution">
    <text evidence="9">The sequence shown here is derived from an EMBL/GenBank/DDBJ whole genome shotgun (WGS) entry which is preliminary data.</text>
</comment>
<dbReference type="InterPro" id="IPR022357">
    <property type="entry name" value="MIP_CS"/>
</dbReference>
<keyword evidence="2 6" id="KW-0813">Transport</keyword>
<keyword evidence="3 6" id="KW-0812">Transmembrane</keyword>
<protein>
    <submittedName>
        <fullName evidence="9">Aquaporin PIP2-7 Plasma membrane intrinsic protein</fullName>
    </submittedName>
</protein>
<dbReference type="PROSITE" id="PS00221">
    <property type="entry name" value="MIP"/>
    <property type="match status" value="1"/>
</dbReference>
<dbReference type="GO" id="GO:0015267">
    <property type="term" value="F:channel activity"/>
    <property type="evidence" value="ECO:0007669"/>
    <property type="project" value="InterPro"/>
</dbReference>
<dbReference type="InterPro" id="IPR000425">
    <property type="entry name" value="MIP"/>
</dbReference>
<keyword evidence="5 8" id="KW-0472">Membrane</keyword>
<sequence length="249" mass="26442">MSKELTEEGQQRKDYYDPPPAPLIDLAEIKLWSFYRALIAEFIATLLFLYVTVATVIGHKKQTGPCDGVGLLGIAWAFGGMIFVLVYCTAGISGGHINPAVTFGLFLARKVSLIRAVLYIVAQCLGAISGVGLVKAFMKHPYNSLGGGANSVSSGYSKGTALGAEIIGTFVLVYTVFSATDPKRSARDSHVPVLDLLGWTVRGSVGGGGIPPVHTESSGYQGVGVVPEQPHELAVDGEEERERDSVEEV</sequence>
<dbReference type="GO" id="GO:0016020">
    <property type="term" value="C:membrane"/>
    <property type="evidence" value="ECO:0007669"/>
    <property type="project" value="UniProtKB-SubCell"/>
</dbReference>
<comment type="subcellular location">
    <subcellularLocation>
        <location evidence="1">Membrane</location>
        <topology evidence="1">Multi-pass membrane protein</topology>
    </subcellularLocation>
</comment>
<dbReference type="InterPro" id="IPR034294">
    <property type="entry name" value="Aquaporin_transptr"/>
</dbReference>
<gene>
    <name evidence="9" type="ORF">HKW66_Vig0092360</name>
</gene>
<organism evidence="9 10">
    <name type="scientific">Phaseolus angularis</name>
    <name type="common">Azuki bean</name>
    <name type="synonym">Vigna angularis</name>
    <dbReference type="NCBI Taxonomy" id="3914"/>
    <lineage>
        <taxon>Eukaryota</taxon>
        <taxon>Viridiplantae</taxon>
        <taxon>Streptophyta</taxon>
        <taxon>Embryophyta</taxon>
        <taxon>Tracheophyta</taxon>
        <taxon>Spermatophyta</taxon>
        <taxon>Magnoliopsida</taxon>
        <taxon>eudicotyledons</taxon>
        <taxon>Gunneridae</taxon>
        <taxon>Pentapetalae</taxon>
        <taxon>rosids</taxon>
        <taxon>fabids</taxon>
        <taxon>Fabales</taxon>
        <taxon>Fabaceae</taxon>
        <taxon>Papilionoideae</taxon>
        <taxon>50 kb inversion clade</taxon>
        <taxon>NPAAA clade</taxon>
        <taxon>indigoferoid/millettioid clade</taxon>
        <taxon>Phaseoleae</taxon>
        <taxon>Vigna</taxon>
    </lineage>
</organism>
<dbReference type="PRINTS" id="PR00783">
    <property type="entry name" value="MINTRINSICP"/>
</dbReference>
<reference evidence="9 10" key="1">
    <citation type="submission" date="2020-05" db="EMBL/GenBank/DDBJ databases">
        <title>Vigna angularis (adzuki bean) Var. LongXiaoDou No. 4 denovo assembly.</title>
        <authorList>
            <person name="Xiang H."/>
        </authorList>
    </citation>
    <scope>NUCLEOTIDE SEQUENCE [LARGE SCALE GENOMIC DNA]</scope>
    <source>
        <tissue evidence="9">Leaf</tissue>
    </source>
</reference>
<dbReference type="AlphaFoldDB" id="A0A8T0KLF2"/>
<name>A0A8T0KLF2_PHAAN</name>
<dbReference type="InterPro" id="IPR023271">
    <property type="entry name" value="Aquaporin-like"/>
</dbReference>
<dbReference type="Pfam" id="PF00230">
    <property type="entry name" value="MIP"/>
    <property type="match status" value="1"/>
</dbReference>
<accession>A0A8T0KLF2</accession>
<evidence type="ECO:0000256" key="8">
    <source>
        <dbReference type="SAM" id="Phobius"/>
    </source>
</evidence>
<evidence type="ECO:0000256" key="3">
    <source>
        <dbReference type="ARBA" id="ARBA00022692"/>
    </source>
</evidence>
<evidence type="ECO:0000256" key="4">
    <source>
        <dbReference type="ARBA" id="ARBA00022989"/>
    </source>
</evidence>
<feature type="compositionally biased region" description="Basic and acidic residues" evidence="7">
    <location>
        <begin position="229"/>
        <end position="249"/>
    </location>
</feature>
<feature type="transmembrane region" description="Helical" evidence="8">
    <location>
        <begin position="112"/>
        <end position="134"/>
    </location>
</feature>
<comment type="similarity">
    <text evidence="6">Belongs to the MIP/aquaporin (TC 1.A.8) family.</text>
</comment>
<evidence type="ECO:0000256" key="6">
    <source>
        <dbReference type="RuleBase" id="RU000477"/>
    </source>
</evidence>
<proteinExistence type="inferred from homology"/>
<evidence type="ECO:0000313" key="9">
    <source>
        <dbReference type="EMBL" id="KAG2400910.1"/>
    </source>
</evidence>